<dbReference type="Pfam" id="PF00067">
    <property type="entry name" value="p450"/>
    <property type="match status" value="1"/>
</dbReference>
<keyword evidence="2" id="KW-0349">Heme</keyword>
<dbReference type="InterPro" id="IPR050651">
    <property type="entry name" value="Plant_Cytochrome_P450_Monoox"/>
</dbReference>
<comment type="caution">
    <text evidence="7">The sequence shown here is derived from an EMBL/GenBank/DDBJ whole genome shotgun (WGS) entry which is preliminary data.</text>
</comment>
<evidence type="ECO:0000313" key="8">
    <source>
        <dbReference type="Proteomes" id="UP001472677"/>
    </source>
</evidence>
<evidence type="ECO:0000256" key="2">
    <source>
        <dbReference type="ARBA" id="ARBA00022617"/>
    </source>
</evidence>
<dbReference type="InterPro" id="IPR036396">
    <property type="entry name" value="Cyt_P450_sf"/>
</dbReference>
<dbReference type="SUPFAM" id="SSF48264">
    <property type="entry name" value="Cytochrome P450"/>
    <property type="match status" value="1"/>
</dbReference>
<dbReference type="InterPro" id="IPR001128">
    <property type="entry name" value="Cyt_P450"/>
</dbReference>
<dbReference type="PANTHER" id="PTHR47947">
    <property type="entry name" value="CYTOCHROME P450 82C3-RELATED"/>
    <property type="match status" value="1"/>
</dbReference>
<name>A0ABR2FJ96_9ROSI</name>
<keyword evidence="3" id="KW-0479">Metal-binding</keyword>
<dbReference type="Proteomes" id="UP001472677">
    <property type="component" value="Unassembled WGS sequence"/>
</dbReference>
<reference evidence="7 8" key="1">
    <citation type="journal article" date="2024" name="G3 (Bethesda)">
        <title>Genome assembly of Hibiscus sabdariffa L. provides insights into metabolisms of medicinal natural products.</title>
        <authorList>
            <person name="Kim T."/>
        </authorList>
    </citation>
    <scope>NUCLEOTIDE SEQUENCE [LARGE SCALE GENOMIC DNA]</scope>
    <source>
        <strain evidence="7">TK-2024</strain>
        <tissue evidence="7">Old leaves</tissue>
    </source>
</reference>
<evidence type="ECO:0000256" key="4">
    <source>
        <dbReference type="ARBA" id="ARBA00023002"/>
    </source>
</evidence>
<evidence type="ECO:0000256" key="3">
    <source>
        <dbReference type="ARBA" id="ARBA00022723"/>
    </source>
</evidence>
<sequence length="208" mass="23686">MSNLSFPTRHSLIGRLHLIKKPLHLHRTLAKLSKQHGPILFFQFGCLPVLVVSSPSTAEELMFHQKTMFGFTNRARLLAGGNTLVTVTRVFPGPCMVTLKKLEACGHSRALVIQSYMFKSILRYECEVLSLILRLCRRPKGGEFQVVEMKSMCFEFTLNVMAKEWKNCRKKAREVAGARDGKEWVHAVAILDLQEEVSRGELGSWQWV</sequence>
<evidence type="ECO:0000256" key="1">
    <source>
        <dbReference type="ARBA" id="ARBA00010617"/>
    </source>
</evidence>
<keyword evidence="5" id="KW-0408">Iron</keyword>
<dbReference type="EMBL" id="JBBPBM010000006">
    <property type="protein sequence ID" value="KAK8581029.1"/>
    <property type="molecule type" value="Genomic_DNA"/>
</dbReference>
<organism evidence="7 8">
    <name type="scientific">Hibiscus sabdariffa</name>
    <name type="common">roselle</name>
    <dbReference type="NCBI Taxonomy" id="183260"/>
    <lineage>
        <taxon>Eukaryota</taxon>
        <taxon>Viridiplantae</taxon>
        <taxon>Streptophyta</taxon>
        <taxon>Embryophyta</taxon>
        <taxon>Tracheophyta</taxon>
        <taxon>Spermatophyta</taxon>
        <taxon>Magnoliopsida</taxon>
        <taxon>eudicotyledons</taxon>
        <taxon>Gunneridae</taxon>
        <taxon>Pentapetalae</taxon>
        <taxon>rosids</taxon>
        <taxon>malvids</taxon>
        <taxon>Malvales</taxon>
        <taxon>Malvaceae</taxon>
        <taxon>Malvoideae</taxon>
        <taxon>Hibiscus</taxon>
    </lineage>
</organism>
<proteinExistence type="inferred from homology"/>
<accession>A0ABR2FJ96</accession>
<dbReference type="PANTHER" id="PTHR47947:SF3">
    <property type="entry name" value="CYTOCHROME P450 81D1-LIKE"/>
    <property type="match status" value="1"/>
</dbReference>
<evidence type="ECO:0000256" key="6">
    <source>
        <dbReference type="ARBA" id="ARBA00023033"/>
    </source>
</evidence>
<gene>
    <name evidence="7" type="ORF">V6N12_071275</name>
</gene>
<evidence type="ECO:0000313" key="7">
    <source>
        <dbReference type="EMBL" id="KAK8581029.1"/>
    </source>
</evidence>
<keyword evidence="8" id="KW-1185">Reference proteome</keyword>
<dbReference type="Gene3D" id="1.10.630.10">
    <property type="entry name" value="Cytochrome P450"/>
    <property type="match status" value="1"/>
</dbReference>
<keyword evidence="4" id="KW-0560">Oxidoreductase</keyword>
<protein>
    <submittedName>
        <fullName evidence="7">Uncharacterized protein</fullName>
    </submittedName>
</protein>
<comment type="similarity">
    <text evidence="1">Belongs to the cytochrome P450 family.</text>
</comment>
<keyword evidence="6" id="KW-0503">Monooxygenase</keyword>
<evidence type="ECO:0000256" key="5">
    <source>
        <dbReference type="ARBA" id="ARBA00023004"/>
    </source>
</evidence>